<proteinExistence type="predicted"/>
<dbReference type="RefSeq" id="YP_009278807.1">
    <property type="nucleotide sequence ID" value="NC_031010.1"/>
</dbReference>
<evidence type="ECO:0000313" key="1">
    <source>
        <dbReference type="EMBL" id="ANZ49554.1"/>
    </source>
</evidence>
<dbReference type="OrthoDB" id="26883at10239"/>
<accession>A0A1B2IEA3</accession>
<dbReference type="Proteomes" id="UP000202923">
    <property type="component" value="Genome"/>
</dbReference>
<reference evidence="1 2" key="1">
    <citation type="submission" date="2016-06" db="EMBL/GenBank/DDBJ databases">
        <authorList>
            <person name="Kjaerup R.B."/>
            <person name="Dalgaard T.S."/>
            <person name="Juul-Madsen H.R."/>
        </authorList>
    </citation>
    <scope>NUCLEOTIDE SEQUENCE [LARGE SCALE GENOMIC DNA]</scope>
</reference>
<organism evidence="1 2">
    <name type="scientific">Erwinia phage vB_EamM_Kwan</name>
    <dbReference type="NCBI Taxonomy" id="1883374"/>
    <lineage>
        <taxon>Viruses</taxon>
        <taxon>Duplodnaviria</taxon>
        <taxon>Heunggongvirae</taxon>
        <taxon>Uroviricota</taxon>
        <taxon>Caudoviricetes</taxon>
        <taxon>Chimalliviridae</taxon>
        <taxon>Wellingtonvirus</taxon>
        <taxon>Wellingtonvirus wellington</taxon>
    </lineage>
</organism>
<sequence length="132" mass="14457">MFRAILIVIGFIVAAANISVVRAAPSFDGVLIKPYKYQPAGFDKCSSNPLVANSCRETEKMEQFTILHQPGGETCPAGYFYLLDDKQQAASALPTEECDPSVVLNFVKNPTNNQVFIVMSLHGEPVSKFTIQ</sequence>
<name>A0A1B2IEA3_9CAUD</name>
<protein>
    <submittedName>
        <fullName evidence="1">Uncharacterized protein</fullName>
    </submittedName>
</protein>
<evidence type="ECO:0000313" key="2">
    <source>
        <dbReference type="Proteomes" id="UP000202923"/>
    </source>
</evidence>
<dbReference type="EMBL" id="KX397369">
    <property type="protein sequence ID" value="ANZ49554.1"/>
    <property type="molecule type" value="Genomic_DNA"/>
</dbReference>
<dbReference type="GeneID" id="29062046"/>
<dbReference type="KEGG" id="vg:29062046"/>
<gene>
    <name evidence="1" type="ORF">KWAN_202</name>
</gene>